<dbReference type="SUPFAM" id="SSF111369">
    <property type="entry name" value="HlyD-like secretion proteins"/>
    <property type="match status" value="1"/>
</dbReference>
<feature type="domain" description="Multidrug resistance protein MdtA-like barrel-sandwich hybrid" evidence="6">
    <location>
        <begin position="132"/>
        <end position="275"/>
    </location>
</feature>
<evidence type="ECO:0000259" key="7">
    <source>
        <dbReference type="Pfam" id="PF25944"/>
    </source>
</evidence>
<dbReference type="Pfam" id="PF25944">
    <property type="entry name" value="Beta-barrel_RND"/>
    <property type="match status" value="1"/>
</dbReference>
<name>A0ABY8T4F7_9HYPH</name>
<accession>A0ABY8T4F7</accession>
<evidence type="ECO:0000313" key="10">
    <source>
        <dbReference type="Proteomes" id="UP001233264"/>
    </source>
</evidence>
<dbReference type="Gene3D" id="2.40.420.20">
    <property type="match status" value="1"/>
</dbReference>
<dbReference type="Pfam" id="PF25917">
    <property type="entry name" value="BSH_RND"/>
    <property type="match status" value="1"/>
</dbReference>
<feature type="domain" description="Multidrug resistance protein MdtA-like alpha-helical hairpin" evidence="5">
    <location>
        <begin position="174"/>
        <end position="242"/>
    </location>
</feature>
<evidence type="ECO:0000256" key="3">
    <source>
        <dbReference type="SAM" id="Coils"/>
    </source>
</evidence>
<dbReference type="PANTHER" id="PTHR30158">
    <property type="entry name" value="ACRA/E-RELATED COMPONENT OF DRUG EFFLUX TRANSPORTER"/>
    <property type="match status" value="1"/>
</dbReference>
<dbReference type="InterPro" id="IPR058625">
    <property type="entry name" value="MdtA-like_BSH"/>
</dbReference>
<protein>
    <submittedName>
        <fullName evidence="9">Efflux RND transporter periplasmic adaptor subunit</fullName>
    </submittedName>
</protein>
<dbReference type="PANTHER" id="PTHR30158:SF3">
    <property type="entry name" value="MULTIDRUG EFFLUX PUMP SUBUNIT ACRA-RELATED"/>
    <property type="match status" value="1"/>
</dbReference>
<feature type="compositionally biased region" description="Basic and acidic residues" evidence="4">
    <location>
        <begin position="463"/>
        <end position="472"/>
    </location>
</feature>
<feature type="domain" description="Multidrug resistance protein MdtA-like beta-barrel" evidence="7">
    <location>
        <begin position="279"/>
        <end position="368"/>
    </location>
</feature>
<dbReference type="NCBIfam" id="TIGR01730">
    <property type="entry name" value="RND_mfp"/>
    <property type="match status" value="1"/>
</dbReference>
<comment type="similarity">
    <text evidence="2">Belongs to the membrane fusion protein (MFP) (TC 8.A.1) family.</text>
</comment>
<dbReference type="InterPro" id="IPR058627">
    <property type="entry name" value="MdtA-like_C"/>
</dbReference>
<proteinExistence type="inferred from homology"/>
<gene>
    <name evidence="9" type="ORF">PZL22_003804</name>
</gene>
<dbReference type="Gene3D" id="1.10.287.470">
    <property type="entry name" value="Helix hairpin bin"/>
    <property type="match status" value="1"/>
</dbReference>
<dbReference type="InterPro" id="IPR058626">
    <property type="entry name" value="MdtA-like_b-barrel"/>
</dbReference>
<dbReference type="Pfam" id="PF25876">
    <property type="entry name" value="HH_MFP_RND"/>
    <property type="match status" value="1"/>
</dbReference>
<dbReference type="Proteomes" id="UP001233264">
    <property type="component" value="Chromosome"/>
</dbReference>
<evidence type="ECO:0000259" key="8">
    <source>
        <dbReference type="Pfam" id="PF25967"/>
    </source>
</evidence>
<comment type="subcellular location">
    <subcellularLocation>
        <location evidence="1">Cell envelope</location>
    </subcellularLocation>
</comment>
<keyword evidence="10" id="KW-1185">Reference proteome</keyword>
<sequence length="472" mass="51497">MVIFTFLPPLPARRNSVALRQKLTYIGVCILAFRYFPRRYRLRFTSLWDRAALAKRRDCGRSFDNMDIAMRMNRPILAAALASVIFLAGCQKNEEQQAAAAAPPPSPVAVFTTKAEPLPITNELPGRITATRIAEVRPRISGIVVERVFEQGTMVKEGDVLYRIDPAPFQVKVDSAEATLKRAQAVVDQAKRTADRQSRLKEAQVTAVQQYDDAIAALAQAEADVGIAEAGLAEAKLNLQYTNVTAPISGRIGRALITEGALVNTNDPQNLATIQQLDPIYADFTQSATDLIRLRKALKDGQWMSAKNEAEVQLILDDGTPYALKGRLLFSEAAVDATTGQVTLRGEFPNPNNDLLPGMYVRVQIQQGLEKDAITVPQQAVQRNNAGQSQVYVVNADNKVEFRNVTLGRTVGERWQVTSGLKPGEKVIVEGFQKVGPGAPVQPSDWDPNAKPAPEQASASADAGEKPATEVK</sequence>
<evidence type="ECO:0000259" key="6">
    <source>
        <dbReference type="Pfam" id="PF25917"/>
    </source>
</evidence>
<evidence type="ECO:0000256" key="1">
    <source>
        <dbReference type="ARBA" id="ARBA00004196"/>
    </source>
</evidence>
<feature type="domain" description="Multidrug resistance protein MdtA-like C-terminal permuted SH3" evidence="8">
    <location>
        <begin position="372"/>
        <end position="434"/>
    </location>
</feature>
<dbReference type="InterPro" id="IPR006143">
    <property type="entry name" value="RND_pump_MFP"/>
</dbReference>
<dbReference type="Gene3D" id="2.40.30.170">
    <property type="match status" value="1"/>
</dbReference>
<evidence type="ECO:0000256" key="2">
    <source>
        <dbReference type="ARBA" id="ARBA00009477"/>
    </source>
</evidence>
<keyword evidence="3" id="KW-0175">Coiled coil</keyword>
<organism evidence="9 10">
    <name type="scientific">Sinorhizobium kummerowiae</name>
    <dbReference type="NCBI Taxonomy" id="158892"/>
    <lineage>
        <taxon>Bacteria</taxon>
        <taxon>Pseudomonadati</taxon>
        <taxon>Pseudomonadota</taxon>
        <taxon>Alphaproteobacteria</taxon>
        <taxon>Hyphomicrobiales</taxon>
        <taxon>Rhizobiaceae</taxon>
        <taxon>Sinorhizobium/Ensifer group</taxon>
        <taxon>Sinorhizobium</taxon>
    </lineage>
</organism>
<dbReference type="InterPro" id="IPR058624">
    <property type="entry name" value="MdtA-like_HH"/>
</dbReference>
<dbReference type="Pfam" id="PF25967">
    <property type="entry name" value="RND-MFP_C"/>
    <property type="match status" value="1"/>
</dbReference>
<dbReference type="EMBL" id="CP120365">
    <property type="protein sequence ID" value="WHS92722.1"/>
    <property type="molecule type" value="Genomic_DNA"/>
</dbReference>
<feature type="region of interest" description="Disordered" evidence="4">
    <location>
        <begin position="434"/>
        <end position="472"/>
    </location>
</feature>
<evidence type="ECO:0000313" key="9">
    <source>
        <dbReference type="EMBL" id="WHS92722.1"/>
    </source>
</evidence>
<evidence type="ECO:0000259" key="5">
    <source>
        <dbReference type="Pfam" id="PF25876"/>
    </source>
</evidence>
<dbReference type="Gene3D" id="2.40.50.100">
    <property type="match status" value="1"/>
</dbReference>
<evidence type="ECO:0000256" key="4">
    <source>
        <dbReference type="SAM" id="MobiDB-lite"/>
    </source>
</evidence>
<reference evidence="9 10" key="1">
    <citation type="submission" date="2023-03" db="EMBL/GenBank/DDBJ databases">
        <authorList>
            <person name="Menendez E."/>
            <person name="Kaur S."/>
            <person name="Flores-Felix J.D."/>
            <person name="diCenzo G.C."/>
            <person name="Peix A."/>
            <person name="Velazquez E."/>
        </authorList>
    </citation>
    <scope>NUCLEOTIDE SEQUENCE [LARGE SCALE GENOMIC DNA]</scope>
    <source>
        <strain evidence="9 10">CCBAU 71714</strain>
    </source>
</reference>
<feature type="coiled-coil region" evidence="3">
    <location>
        <begin position="173"/>
        <end position="200"/>
    </location>
</feature>